<reference evidence="1 2" key="1">
    <citation type="submission" date="2011-02" db="EMBL/GenBank/DDBJ databases">
        <authorList>
            <person name="Muzny D."/>
            <person name="Qin X."/>
            <person name="Deng J."/>
            <person name="Jiang H."/>
            <person name="Liu Y."/>
            <person name="Qu J."/>
            <person name="Song X.-Z."/>
            <person name="Zhang L."/>
            <person name="Thornton R."/>
            <person name="Coyle M."/>
            <person name="Francisco L."/>
            <person name="Jackson L."/>
            <person name="Javaid M."/>
            <person name="Korchina V."/>
            <person name="Kovar C."/>
            <person name="Mata R."/>
            <person name="Mathew T."/>
            <person name="Ngo R."/>
            <person name="Nguyen L."/>
            <person name="Nguyen N."/>
            <person name="Okwuonu G."/>
            <person name="Ongeri F."/>
            <person name="Pham C."/>
            <person name="Simmons D."/>
            <person name="Wilczek-Boney K."/>
            <person name="Hale W."/>
            <person name="Jakkamsetti A."/>
            <person name="Pham P."/>
            <person name="Ruth R."/>
            <person name="San Lucas F."/>
            <person name="Warren J."/>
            <person name="Zhang J."/>
            <person name="Zhao Z."/>
            <person name="Zhou C."/>
            <person name="Zhu D."/>
            <person name="Lee S."/>
            <person name="Bess C."/>
            <person name="Blankenburg K."/>
            <person name="Forbes L."/>
            <person name="Fu Q."/>
            <person name="Gubbala S."/>
            <person name="Hirani K."/>
            <person name="Jayaseelan J.C."/>
            <person name="Lara F."/>
            <person name="Munidasa M."/>
            <person name="Palculict T."/>
            <person name="Patil S."/>
            <person name="Pu L.-L."/>
            <person name="Saada N."/>
            <person name="Tang L."/>
            <person name="Weissenberger G."/>
            <person name="Zhu Y."/>
            <person name="Hemphill L."/>
            <person name="Shang Y."/>
            <person name="Youmans B."/>
            <person name="Ayvaz T."/>
            <person name="Ross M."/>
            <person name="Santibanez J."/>
            <person name="Aqrawi P."/>
            <person name="Gross S."/>
            <person name="Joshi V."/>
            <person name="Fowler G."/>
            <person name="Nazareth L."/>
            <person name="Reid J."/>
            <person name="Worley K."/>
            <person name="Petrosino J."/>
            <person name="Highlander S."/>
            <person name="Gibbs R."/>
        </authorList>
    </citation>
    <scope>NUCLEOTIDE SEQUENCE [LARGE SCALE GENOMIC DNA]</scope>
    <source>
        <strain evidence="1 2">ATCC BAA-1200</strain>
    </source>
</reference>
<accession>F2BA43</accession>
<keyword evidence="2" id="KW-1185">Reference proteome</keyword>
<proteinExistence type="predicted"/>
<dbReference type="HOGENOM" id="CLU_2509219_0_0_4"/>
<dbReference type="Proteomes" id="UP000004105">
    <property type="component" value="Unassembled WGS sequence"/>
</dbReference>
<evidence type="ECO:0000313" key="2">
    <source>
        <dbReference type="Proteomes" id="UP000004105"/>
    </source>
</evidence>
<organism evidence="1 2">
    <name type="scientific">Neisseria bacilliformis ATCC BAA-1200</name>
    <dbReference type="NCBI Taxonomy" id="888742"/>
    <lineage>
        <taxon>Bacteria</taxon>
        <taxon>Pseudomonadati</taxon>
        <taxon>Pseudomonadota</taxon>
        <taxon>Betaproteobacteria</taxon>
        <taxon>Neisseriales</taxon>
        <taxon>Neisseriaceae</taxon>
        <taxon>Neisseria</taxon>
    </lineage>
</organism>
<name>F2BA43_9NEIS</name>
<dbReference type="AlphaFoldDB" id="F2BA43"/>
<dbReference type="EMBL" id="AFAY01000011">
    <property type="protein sequence ID" value="EGF11685.1"/>
    <property type="molecule type" value="Genomic_DNA"/>
</dbReference>
<gene>
    <name evidence="1" type="ORF">HMPREF9123_0597</name>
</gene>
<sequence length="85" mass="9527">MWRKPRTRIRLFIAKRPSESAASTKLKQGFGAAKNKTRFSDGLLPLCRLYGASHARGLCFLPSGRLQSLQNLGHFQTPSFPPARE</sequence>
<evidence type="ECO:0000313" key="1">
    <source>
        <dbReference type="EMBL" id="EGF11685.1"/>
    </source>
</evidence>
<protein>
    <submittedName>
        <fullName evidence="1">Uncharacterized protein</fullName>
    </submittedName>
</protein>
<comment type="caution">
    <text evidence="1">The sequence shown here is derived from an EMBL/GenBank/DDBJ whole genome shotgun (WGS) entry which is preliminary data.</text>
</comment>